<dbReference type="AlphaFoldDB" id="A0A1Q9BV17"/>
<feature type="non-terminal residue" evidence="1">
    <location>
        <position position="60"/>
    </location>
</feature>
<dbReference type="OrthoDB" id="10492486at2759"/>
<proteinExistence type="predicted"/>
<protein>
    <submittedName>
        <fullName evidence="1">Uncharacterized protein</fullName>
    </submittedName>
</protein>
<organism evidence="1 2">
    <name type="scientific">Symbiodinium microadriaticum</name>
    <name type="common">Dinoflagellate</name>
    <name type="synonym">Zooxanthella microadriatica</name>
    <dbReference type="NCBI Taxonomy" id="2951"/>
    <lineage>
        <taxon>Eukaryota</taxon>
        <taxon>Sar</taxon>
        <taxon>Alveolata</taxon>
        <taxon>Dinophyceae</taxon>
        <taxon>Suessiales</taxon>
        <taxon>Symbiodiniaceae</taxon>
        <taxon>Symbiodinium</taxon>
    </lineage>
</organism>
<comment type="caution">
    <text evidence="1">The sequence shown here is derived from an EMBL/GenBank/DDBJ whole genome shotgun (WGS) entry which is preliminary data.</text>
</comment>
<name>A0A1Q9BV17_SYMMI</name>
<dbReference type="Proteomes" id="UP000186817">
    <property type="component" value="Unassembled WGS sequence"/>
</dbReference>
<gene>
    <name evidence="1" type="ORF">AK812_SmicGene45885</name>
</gene>
<evidence type="ECO:0000313" key="1">
    <source>
        <dbReference type="EMBL" id="OLP74538.1"/>
    </source>
</evidence>
<dbReference type="EMBL" id="LSRX01003562">
    <property type="protein sequence ID" value="OLP74538.1"/>
    <property type="molecule type" value="Genomic_DNA"/>
</dbReference>
<evidence type="ECO:0000313" key="2">
    <source>
        <dbReference type="Proteomes" id="UP000186817"/>
    </source>
</evidence>
<sequence>MSVKVSCGDIICVLNHCFNHVMLVSGEPFYMHGRDWGEEQLGPVTFIPTLEISSEASASK</sequence>
<reference evidence="1 2" key="1">
    <citation type="submission" date="2016-02" db="EMBL/GenBank/DDBJ databases">
        <title>Genome analysis of coral dinoflagellate symbionts highlights evolutionary adaptations to a symbiotic lifestyle.</title>
        <authorList>
            <person name="Aranda M."/>
            <person name="Li Y."/>
            <person name="Liew Y.J."/>
            <person name="Baumgarten S."/>
            <person name="Simakov O."/>
            <person name="Wilson M."/>
            <person name="Piel J."/>
            <person name="Ashoor H."/>
            <person name="Bougouffa S."/>
            <person name="Bajic V.B."/>
            <person name="Ryu T."/>
            <person name="Ravasi T."/>
            <person name="Bayer T."/>
            <person name="Micklem G."/>
            <person name="Kim H."/>
            <person name="Bhak J."/>
            <person name="Lajeunesse T.C."/>
            <person name="Voolstra C.R."/>
        </authorList>
    </citation>
    <scope>NUCLEOTIDE SEQUENCE [LARGE SCALE GENOMIC DNA]</scope>
    <source>
        <strain evidence="1 2">CCMP2467</strain>
    </source>
</reference>
<keyword evidence="2" id="KW-1185">Reference proteome</keyword>
<accession>A0A1Q9BV17</accession>